<reference evidence="3 4" key="1">
    <citation type="journal article" date="2024" name="Nat. Commun.">
        <title>Phylogenomics reveals the evolutionary origins of lichenization in chlorophyte algae.</title>
        <authorList>
            <person name="Puginier C."/>
            <person name="Libourel C."/>
            <person name="Otte J."/>
            <person name="Skaloud P."/>
            <person name="Haon M."/>
            <person name="Grisel S."/>
            <person name="Petersen M."/>
            <person name="Berrin J.G."/>
            <person name="Delaux P.M."/>
            <person name="Dal Grande F."/>
            <person name="Keller J."/>
        </authorList>
    </citation>
    <scope>NUCLEOTIDE SEQUENCE [LARGE SCALE GENOMIC DNA]</scope>
    <source>
        <strain evidence="3 4">SAG 2145</strain>
    </source>
</reference>
<dbReference type="PANTHER" id="PTHR31013">
    <property type="entry name" value="THAUMATIN FAMILY PROTEIN-RELATED"/>
    <property type="match status" value="1"/>
</dbReference>
<accession>A0AAW1SCU6</accession>
<name>A0AAW1SCU6_9CHLO</name>
<feature type="disulfide bond" evidence="1">
    <location>
        <begin position="130"/>
        <end position="139"/>
    </location>
</feature>
<protein>
    <recommendedName>
        <fullName evidence="5">Thaumatin-like protein</fullName>
    </recommendedName>
</protein>
<dbReference type="EMBL" id="JALJOS010000001">
    <property type="protein sequence ID" value="KAK9844275.1"/>
    <property type="molecule type" value="Genomic_DNA"/>
</dbReference>
<dbReference type="Pfam" id="PF00314">
    <property type="entry name" value="Thaumatin"/>
    <property type="match status" value="1"/>
</dbReference>
<dbReference type="InterPro" id="IPR037176">
    <property type="entry name" value="Osmotin/thaumatin-like_sf"/>
</dbReference>
<keyword evidence="2" id="KW-0732">Signal</keyword>
<keyword evidence="1" id="KW-1015">Disulfide bond</keyword>
<dbReference type="SUPFAM" id="SSF49870">
    <property type="entry name" value="Osmotin, thaumatin-like protein"/>
    <property type="match status" value="1"/>
</dbReference>
<dbReference type="SMART" id="SM00205">
    <property type="entry name" value="THN"/>
    <property type="match status" value="1"/>
</dbReference>
<dbReference type="InterPro" id="IPR001938">
    <property type="entry name" value="Thaumatin"/>
</dbReference>
<dbReference type="Gene3D" id="2.60.110.10">
    <property type="entry name" value="Thaumatin"/>
    <property type="match status" value="1"/>
</dbReference>
<evidence type="ECO:0000256" key="2">
    <source>
        <dbReference type="SAM" id="SignalP"/>
    </source>
</evidence>
<feature type="signal peptide" evidence="2">
    <location>
        <begin position="1"/>
        <end position="19"/>
    </location>
</feature>
<evidence type="ECO:0000313" key="4">
    <source>
        <dbReference type="Proteomes" id="UP001438707"/>
    </source>
</evidence>
<evidence type="ECO:0000313" key="3">
    <source>
        <dbReference type="EMBL" id="KAK9844275.1"/>
    </source>
</evidence>
<sequence>MKTFVVAAIALCFVTGSSATLINLINQCPYGVTAFARSGSSATNSYNLGASGGYQQLDVGSSFPAGLIFASTTGSENNAQATQLEITAGANGRDTYDISLVNAYNLPASIQPIDIVKDSPNGHECGTPTCTINDLQSFCQSPNQYGGTYCINTDGPGNDATAGTEAFKSACPDAYSYSKDDATSTWGCNTGTNYNFIFCP</sequence>
<dbReference type="PANTHER" id="PTHR31013:SF2">
    <property type="entry name" value="THAUMATIN-LIKE PROTEIN"/>
    <property type="match status" value="1"/>
</dbReference>
<feature type="chain" id="PRO_5043452598" description="Thaumatin-like protein" evidence="2">
    <location>
        <begin position="20"/>
        <end position="200"/>
    </location>
</feature>
<evidence type="ECO:0008006" key="5">
    <source>
        <dbReference type="Google" id="ProtNLM"/>
    </source>
</evidence>
<dbReference type="PIRSF" id="PIRSF002703">
    <property type="entry name" value="Thaumatin"/>
    <property type="match status" value="1"/>
</dbReference>
<dbReference type="PROSITE" id="PS51367">
    <property type="entry name" value="THAUMATIN_2"/>
    <property type="match status" value="1"/>
</dbReference>
<gene>
    <name evidence="3" type="ORF">WJX74_000356</name>
</gene>
<keyword evidence="4" id="KW-1185">Reference proteome</keyword>
<organism evidence="3 4">
    <name type="scientific">Apatococcus lobatus</name>
    <dbReference type="NCBI Taxonomy" id="904363"/>
    <lineage>
        <taxon>Eukaryota</taxon>
        <taxon>Viridiplantae</taxon>
        <taxon>Chlorophyta</taxon>
        <taxon>core chlorophytes</taxon>
        <taxon>Trebouxiophyceae</taxon>
        <taxon>Chlorellales</taxon>
        <taxon>Chlorellaceae</taxon>
        <taxon>Apatococcus</taxon>
    </lineage>
</organism>
<feature type="disulfide bond" evidence="1">
    <location>
        <begin position="125"/>
        <end position="171"/>
    </location>
</feature>
<proteinExistence type="predicted"/>
<comment type="caution">
    <text evidence="3">The sequence shown here is derived from an EMBL/GenBank/DDBJ whole genome shotgun (WGS) entry which is preliminary data.</text>
</comment>
<dbReference type="AlphaFoldDB" id="A0AAW1SCU6"/>
<evidence type="ECO:0000256" key="1">
    <source>
        <dbReference type="PIRSR" id="PIRSR002703-1"/>
    </source>
</evidence>
<dbReference type="Proteomes" id="UP001438707">
    <property type="component" value="Unassembled WGS sequence"/>
</dbReference>